<sequence length="1892" mass="211672">MSVKGHCFYQGYATEIPNSAATLSTCSGLRGLLQFENVSYGIEPLESSTTYEHVIYPFRDKKSDFSPISENNSTTQFSDQSYKIFVKSNKDSGVLLKRVLKIRVIIDKALYDYMGSEVALASEKIIYGFSLINTMYSQLQVSVILTSLEIWSDLNKISTDGDAHEVLQRFVSWREKNLLQSSHDLAYLLIIKQFQKCFHKEESICGNGVLEPPEQCDCGTKETCEYSKCCDPLNCVLKGKADCGSGPCCGKNTCKFCDNGACKAVTQYSQYQDCDPLVKCKGHGKVMLAIIALDGAVYFLSNPICLVLTFGGAKKLEYAGSTNTVHNFLSNYLGRRECRNLHQKSAVVTAVSLTVTGSWPPVLWQECFFDEDSETARLQITVPRKIETNTKDGSISETHVSYSIQIDKKTYIFPLEKQSFLDSNLLVYSYNKSGVLYPDSSFIKGHCFYQGYATEIPNSAATLSTCSGLRGLLQFENVSYGIEPLESSTTYEHVIYPFRDKKSDFSPISENSSTTQFADQSYKILVKSNKDSGVLLKRVLKMRVIIDKALYDYMGSEVTLASEKIIYVFSLINTMYSQLQVSVILTSLEIWSDLNKISTDGDAHEVLQRFVSWREKNLLQSSHDLTYLLIRSHGIKFFSSCSIDEFKHTTSQPKLECLQNQTVPKVFPQGRQSICGNGVLEPNEQCDCGATETCEYSKCCDPLNCVLKGKAECGSGPCCGKNTCKIFERGRECRKSTDPCDFPEFCNGLSEFCAPDMRAADLQTCNNKSSYCFGGICRDRTKQCIVAREASYQCTEEVNFQNDPYGNCLGRACTFRQLLCGKLVCHWTHSGVALHNEVQIQYTYLGGHICMSATLRRGRREDPTVTADGTMCDEHKFCQNGNCKLLHEYDQYQHCDSFVKCKGHGNIMLAIIALDGAVYFLSNPICLVLTFGGAKQLEYAGSTNTVHNLLSKYLGRRECRNLYQKSAVVTAVSLTDFETARLQITVPRKIETNTKDGSISETHVSYSIQIDKKTYTFPLEKQSFLDSNLLVYSYNKSGVLYPDSSFIKGHCFYQGYAIEIPNSAATLSICSGLRGLLQFENVSYGIEPLESSTTYEHVIYPFRDKKSDFSPISENSSTTQFADQSYKILVKSNKDSGVPLKRVLKIRVIIDKALYDYMGSEVTLASEKIIYVFSLINTMYSQLQVSVILTSLEIWSYLNKISTDGDAHEVLQRFVSWREKNLLQSSHDLTYLLIRSHGIKFFSSCSIDEFKHTTSQPKLECLQNQTVPKVFPQGRQSICGNGVLEPPEQCDCGTMETCEYSKCCDPLNCVLKGKADCGSGPCCGKNTCKILDRGRECRKSTDPCDFPEFCNGVSEFCAPDMRAADLQTCNNKSSYCFGGICQDRTTQCINLFGKSKTAALIKRRRASQKNNLMISFYVSLPFFILMAIVALKWNKMKIFWNKEGTLNGESPSENSNSNSSQSHRGLLQFENVSYGIEPLEPSIGFEHMVYQVKPRDSSSSVYTEKEIEPREKPYKIQNVEPLPDFSQYIEMHIVVEKDLYNHMGADTTIVIQKIFQLTGLTNAIFTSFNITVILSSLELWIDENKIPVTGDANELLHRFLKWKRSYLVLRPHDVAFLLVNVKCGKIQCTYSKTRIIYVENASVLYSNINGQRCVGLDYAYGTEGSEMMWVKDGTVCGERKVCNNKKNCHCNPSYLPPNCQHPLPSWEGGSIDSGNFPPSSTGGAATLSGPAVLTSPGSRHANGSKSSTMVPSVYKNLVPKPVPPPSKASTWKANRMKHKSGPLSYSRESAFSSPISISKPVALAGGVVLSSPKESPASTTPPIEISSSHQTKLTCRTTDRKSKLWEIQRMTGMETSQRAEPVTSQKVWRMTAHLNQRKMERKAVIRMALFSL</sequence>
<evidence type="ECO:0000313" key="1">
    <source>
        <dbReference type="EMBL" id="KAI4557033.1"/>
    </source>
</evidence>
<reference evidence="1" key="1">
    <citation type="submission" date="2022-03" db="EMBL/GenBank/DDBJ databases">
        <title>Genomic analyses of argali, domestic sheep and their hybrids provide insights into chromosomal evolution, heterosis and genetic basis of agronomic traits.</title>
        <authorList>
            <person name="Li M."/>
        </authorList>
    </citation>
    <scope>NUCLEOTIDE SEQUENCE</scope>
    <source>
        <strain evidence="1">F1 hybrid</strain>
    </source>
</reference>
<protein>
    <submittedName>
        <fullName evidence="1">Uncharacterized protein</fullName>
    </submittedName>
</protein>
<comment type="caution">
    <text evidence="1">The sequence shown here is derived from an EMBL/GenBank/DDBJ whole genome shotgun (WGS) entry which is preliminary data.</text>
</comment>
<evidence type="ECO:0000313" key="2">
    <source>
        <dbReference type="Proteomes" id="UP001057279"/>
    </source>
</evidence>
<dbReference type="Proteomes" id="UP001057279">
    <property type="component" value="Linkage Group LG25"/>
</dbReference>
<keyword evidence="2" id="KW-1185">Reference proteome</keyword>
<gene>
    <name evidence="1" type="ORF">MJG53_018987</name>
</gene>
<accession>A0ACB9U3J1</accession>
<proteinExistence type="predicted"/>
<dbReference type="EMBL" id="CM043050">
    <property type="protein sequence ID" value="KAI4557033.1"/>
    <property type="molecule type" value="Genomic_DNA"/>
</dbReference>
<organism evidence="1 2">
    <name type="scientific">Ovis ammon polii x Ovis aries</name>
    <dbReference type="NCBI Taxonomy" id="2918886"/>
    <lineage>
        <taxon>Eukaryota</taxon>
        <taxon>Metazoa</taxon>
        <taxon>Chordata</taxon>
        <taxon>Craniata</taxon>
        <taxon>Vertebrata</taxon>
        <taxon>Euteleostomi</taxon>
        <taxon>Mammalia</taxon>
        <taxon>Eutheria</taxon>
        <taxon>Laurasiatheria</taxon>
        <taxon>Artiodactyla</taxon>
        <taxon>Ruminantia</taxon>
        <taxon>Pecora</taxon>
        <taxon>Bovidae</taxon>
        <taxon>Caprinae</taxon>
        <taxon>Ovis</taxon>
    </lineage>
</organism>
<name>A0ACB9U3J1_9CETA</name>